<comment type="caution">
    <text evidence="1">The sequence shown here is derived from an EMBL/GenBank/DDBJ whole genome shotgun (WGS) entry which is preliminary data.</text>
</comment>
<dbReference type="Proteomes" id="UP000092713">
    <property type="component" value="Unassembled WGS sequence"/>
</dbReference>
<reference evidence="1 2" key="1">
    <citation type="submission" date="2016-04" db="EMBL/GenBank/DDBJ databases">
        <title>Draft genome sequence of Janthinobacterium psychrotolerans sp. nov., isolated from freshwater sediments in Denmark.</title>
        <authorList>
            <person name="Gong X."/>
            <person name="Skrivergaard S."/>
            <person name="Korsgaard B.S."/>
            <person name="Schreiber L."/>
            <person name="Marshall I.P."/>
            <person name="Finster K."/>
            <person name="Schramm A."/>
        </authorList>
    </citation>
    <scope>NUCLEOTIDE SEQUENCE [LARGE SCALE GENOMIC DNA]</scope>
    <source>
        <strain evidence="1 2">S3-2</strain>
    </source>
</reference>
<dbReference type="PATRIC" id="fig|1747903.4.peg.4821"/>
<gene>
    <name evidence="1" type="ORF">ASR47_10256</name>
</gene>
<dbReference type="EMBL" id="LOCQ01000038">
    <property type="protein sequence ID" value="OBV41149.1"/>
    <property type="molecule type" value="Genomic_DNA"/>
</dbReference>
<sequence length="498" mass="56534">MSLQSAPRAIQKSTGFTDSERMLADFCDQTFLRLWSYPNPFKSDGHELCDLLAVFGNHVFIFFDRHKVLPIDSDKDPNVLWNRWKNRAIDAQTNTAHGAERYLRGGGSIYLDGKRTNPFPLALNIDTAIVHKIIVAHGAKEACERASEQNIYGSLAITYSHLDDDVSHPFHVFIDKSNPVHVFDSHNLPIVLGELDTVTDFTNYLEEKLHAIAKYDVLTYCGEEDLLGHYLANYDKDGSRHIIGTKDEGVTCVMIGEGEWRDFIETEVFKNTKRVDQISYFWDELIQRTCQNSIDGTLGGNSDLLRGPSAIFEMVKEPRFVRRALSEKIKQVVVEFPDSPGELMRQVTLMPSSVDDVAYVFFQLRASEELRATPEYLDKRRMMLEVACGAAKNKFPNLKKVVGIGMDAPKFAGDTNSEDFILMPCEVWERETKEHYEKLNSKLGFFQSPDLRQYEQHVTQFVAPPDTPLYNAAQFPKVGRNDPCPCGAGVKFKKCHGR</sequence>
<dbReference type="OrthoDB" id="570299at2"/>
<dbReference type="Gene3D" id="3.10.450.50">
    <property type="match status" value="1"/>
</dbReference>
<organism evidence="1 2">
    <name type="scientific">Janthinobacterium psychrotolerans</name>
    <dbReference type="NCBI Taxonomy" id="1747903"/>
    <lineage>
        <taxon>Bacteria</taxon>
        <taxon>Pseudomonadati</taxon>
        <taxon>Pseudomonadota</taxon>
        <taxon>Betaproteobacteria</taxon>
        <taxon>Burkholderiales</taxon>
        <taxon>Oxalobacteraceae</taxon>
        <taxon>Janthinobacterium</taxon>
    </lineage>
</organism>
<proteinExistence type="predicted"/>
<evidence type="ECO:0000313" key="2">
    <source>
        <dbReference type="Proteomes" id="UP000092713"/>
    </source>
</evidence>
<dbReference type="STRING" id="1747903.ASR47_10256"/>
<name>A0A1A7C7Z8_9BURK</name>
<evidence type="ECO:0000313" key="1">
    <source>
        <dbReference type="EMBL" id="OBV41149.1"/>
    </source>
</evidence>
<dbReference type="InterPro" id="IPR004027">
    <property type="entry name" value="SEC_C_motif"/>
</dbReference>
<dbReference type="SUPFAM" id="SSF103642">
    <property type="entry name" value="Sec-C motif"/>
    <property type="match status" value="1"/>
</dbReference>
<protein>
    <submittedName>
        <fullName evidence="1">SEC-C motif-containing protein</fullName>
    </submittedName>
</protein>
<dbReference type="Pfam" id="PF02810">
    <property type="entry name" value="SEC-C"/>
    <property type="match status" value="1"/>
</dbReference>
<accession>A0A1A7C7Z8</accession>
<dbReference type="AlphaFoldDB" id="A0A1A7C7Z8"/>
<keyword evidence="2" id="KW-1185">Reference proteome</keyword>